<protein>
    <submittedName>
        <fullName evidence="2">Uncharacterized protein</fullName>
    </submittedName>
</protein>
<feature type="region of interest" description="Disordered" evidence="1">
    <location>
        <begin position="35"/>
        <end position="56"/>
    </location>
</feature>
<reference evidence="2" key="2">
    <citation type="submission" date="2017-05" db="UniProtKB">
        <authorList>
            <consortium name="EnsemblMetazoa"/>
        </authorList>
    </citation>
    <scope>IDENTIFICATION</scope>
</reference>
<dbReference type="Proteomes" id="UP000007879">
    <property type="component" value="Unassembled WGS sequence"/>
</dbReference>
<dbReference type="KEGG" id="aqu:109582419"/>
<evidence type="ECO:0000256" key="1">
    <source>
        <dbReference type="SAM" id="MobiDB-lite"/>
    </source>
</evidence>
<keyword evidence="3" id="KW-1185">Reference proteome</keyword>
<gene>
    <name evidence="2" type="primary">109582419</name>
</gene>
<reference evidence="3" key="1">
    <citation type="journal article" date="2010" name="Nature">
        <title>The Amphimedon queenslandica genome and the evolution of animal complexity.</title>
        <authorList>
            <person name="Srivastava M."/>
            <person name="Simakov O."/>
            <person name="Chapman J."/>
            <person name="Fahey B."/>
            <person name="Gauthier M.E."/>
            <person name="Mitros T."/>
            <person name="Richards G.S."/>
            <person name="Conaco C."/>
            <person name="Dacre M."/>
            <person name="Hellsten U."/>
            <person name="Larroux C."/>
            <person name="Putnam N.H."/>
            <person name="Stanke M."/>
            <person name="Adamska M."/>
            <person name="Darling A."/>
            <person name="Degnan S.M."/>
            <person name="Oakley T.H."/>
            <person name="Plachetzki D.C."/>
            <person name="Zhai Y."/>
            <person name="Adamski M."/>
            <person name="Calcino A."/>
            <person name="Cummins S.F."/>
            <person name="Goodstein D.M."/>
            <person name="Harris C."/>
            <person name="Jackson D.J."/>
            <person name="Leys S.P."/>
            <person name="Shu S."/>
            <person name="Woodcroft B.J."/>
            <person name="Vervoort M."/>
            <person name="Kosik K.S."/>
            <person name="Manning G."/>
            <person name="Degnan B.M."/>
            <person name="Rokhsar D.S."/>
        </authorList>
    </citation>
    <scope>NUCLEOTIDE SEQUENCE [LARGE SCALE GENOMIC DNA]</scope>
</reference>
<evidence type="ECO:0000313" key="2">
    <source>
        <dbReference type="EnsemblMetazoa" id="Aqu2.1.30511_001"/>
    </source>
</evidence>
<dbReference type="AlphaFoldDB" id="A0A1X7US71"/>
<sequence>MEPVLWQSKDLPVNPKHVILLDHFLPSFSPAPSSSAGSGYESGRQQTFSPPSACPISPDSSILSSSFSPFSPQLCEPFSAQYLLVSSEPGFSFGVATCGPNPTEFEHLSIPLLQDIVDASQSNSEPSPQSLELTAAFTMANIQSSLISGENQLWVGTEKGTLHSLDLSQESTGFKLKNHQCIGLNVPILTLAVRASNSVHSSMSSSPTSTLRSEGTRGEVLVGTPYGYAVVFEGLVERDGRFKEHLNKLSQRIIRLSNSPTDCSVHCIAHVPLEGQCDTYWCSFGGNIGIFRGTDWCKLGSLDARDGLHLSATRNRSEVNQLIVCDVGVWTSVAHCTTVVLRDKNDFSPKIQLTYCDPHHSRQQRSQITTIHYSNSFLFIGTKKGDVMVFRIDSSLNQSDPSPSSSLSYKFMASTQVTSRPIQQIFTTDETLPISMSTPPISTDPFDERLNSRLQDTPLFHSAMHLLIVTGGDREQIHLYELSLSPPPSVRSSCTVSPLSYTSQRSNSLRMTPQKVTVVSSRIDYMPLRDKS</sequence>
<evidence type="ECO:0000313" key="3">
    <source>
        <dbReference type="Proteomes" id="UP000007879"/>
    </source>
</evidence>
<dbReference type="EnsemblMetazoa" id="XM_019997108.1">
    <property type="protein sequence ID" value="XP_019852667.1"/>
    <property type="gene ID" value="LOC109582419"/>
</dbReference>
<name>A0A1X7US71_AMPQE</name>
<dbReference type="EnsemblMetazoa" id="Aqu2.1.30511_001">
    <property type="protein sequence ID" value="Aqu2.1.30511_001"/>
    <property type="gene ID" value="Aqu2.1.30511"/>
</dbReference>
<proteinExistence type="predicted"/>
<accession>A0A1X7US71</accession>
<organism evidence="2">
    <name type="scientific">Amphimedon queenslandica</name>
    <name type="common">Sponge</name>
    <dbReference type="NCBI Taxonomy" id="400682"/>
    <lineage>
        <taxon>Eukaryota</taxon>
        <taxon>Metazoa</taxon>
        <taxon>Porifera</taxon>
        <taxon>Demospongiae</taxon>
        <taxon>Heteroscleromorpha</taxon>
        <taxon>Haplosclerida</taxon>
        <taxon>Niphatidae</taxon>
        <taxon>Amphimedon</taxon>
    </lineage>
</organism>
<dbReference type="InParanoid" id="A0A1X7US71"/>